<organism evidence="3 4">
    <name type="scientific">Plectus sambesii</name>
    <dbReference type="NCBI Taxonomy" id="2011161"/>
    <lineage>
        <taxon>Eukaryota</taxon>
        <taxon>Metazoa</taxon>
        <taxon>Ecdysozoa</taxon>
        <taxon>Nematoda</taxon>
        <taxon>Chromadorea</taxon>
        <taxon>Plectida</taxon>
        <taxon>Plectina</taxon>
        <taxon>Plectoidea</taxon>
        <taxon>Plectidae</taxon>
        <taxon>Plectus</taxon>
    </lineage>
</organism>
<name>A0A914UQJ3_9BILA</name>
<dbReference type="AlphaFoldDB" id="A0A914UQJ3"/>
<keyword evidence="1" id="KW-0732">Signal</keyword>
<evidence type="ECO:0000259" key="2">
    <source>
        <dbReference type="Pfam" id="PF15998"/>
    </source>
</evidence>
<feature type="domain" description="DUF4773" evidence="2">
    <location>
        <begin position="172"/>
        <end position="285"/>
    </location>
</feature>
<dbReference type="WBParaSite" id="PSAMB.scaffold117size76755.g2281.t1">
    <property type="protein sequence ID" value="PSAMB.scaffold117size76755.g2281.t1"/>
    <property type="gene ID" value="PSAMB.scaffold117size76755.g2281"/>
</dbReference>
<feature type="signal peptide" evidence="1">
    <location>
        <begin position="1"/>
        <end position="25"/>
    </location>
</feature>
<evidence type="ECO:0000313" key="3">
    <source>
        <dbReference type="Proteomes" id="UP000887566"/>
    </source>
</evidence>
<sequence length="287" mass="32535">MTARRLLSGKCLLALVVVCFIQVDASRFLDLRFHLNTRTVPKECTIDKNAKSCNLTYAVTYLESFGQFDLQSSMLQEGTAMNEPGKRHFWDDTVVRIPRKTIEASPDAKTYLGIKFFDLPPNVQDYFIIDATRAAHPNSYEPVKYSLGSNGLQFVARIMPGRMDYARARNSCSCVNHECSCCEHLSIKKLHLDDTGCVNITYLPHDYGFLLTFSVNGHVYYTEELSARNPPPVCFAVPDLKEYASLCLQFHDMGLSDKHFSGCIKLEAELYHMRVAEHELGCFHIPV</sequence>
<reference evidence="4" key="1">
    <citation type="submission" date="2022-11" db="UniProtKB">
        <authorList>
            <consortium name="WormBaseParasite"/>
        </authorList>
    </citation>
    <scope>IDENTIFICATION</scope>
</reference>
<dbReference type="InterPro" id="IPR031941">
    <property type="entry name" value="DUF4773"/>
</dbReference>
<keyword evidence="3" id="KW-1185">Reference proteome</keyword>
<proteinExistence type="predicted"/>
<dbReference type="Proteomes" id="UP000887566">
    <property type="component" value="Unplaced"/>
</dbReference>
<feature type="chain" id="PRO_5037068572" evidence="1">
    <location>
        <begin position="26"/>
        <end position="287"/>
    </location>
</feature>
<protein>
    <submittedName>
        <fullName evidence="4">DUF4773 domain-containing protein</fullName>
    </submittedName>
</protein>
<evidence type="ECO:0000256" key="1">
    <source>
        <dbReference type="SAM" id="SignalP"/>
    </source>
</evidence>
<dbReference type="Pfam" id="PF15998">
    <property type="entry name" value="DUF4773"/>
    <property type="match status" value="1"/>
</dbReference>
<dbReference type="PANTHER" id="PTHR36299">
    <property type="entry name" value="AGAP008005-PA"/>
    <property type="match status" value="1"/>
</dbReference>
<dbReference type="PANTHER" id="PTHR36299:SF2">
    <property type="entry name" value="DUF4773 DOMAIN-CONTAINING PROTEIN"/>
    <property type="match status" value="1"/>
</dbReference>
<accession>A0A914UQJ3</accession>
<evidence type="ECO:0000313" key="4">
    <source>
        <dbReference type="WBParaSite" id="PSAMB.scaffold117size76755.g2281.t1"/>
    </source>
</evidence>